<accession>A0A7D5KYA2</accession>
<organism evidence="1 2">
    <name type="scientific">Natrinema halophilum</name>
    <dbReference type="NCBI Taxonomy" id="1699371"/>
    <lineage>
        <taxon>Archaea</taxon>
        <taxon>Methanobacteriati</taxon>
        <taxon>Methanobacteriota</taxon>
        <taxon>Stenosarchaea group</taxon>
        <taxon>Halobacteria</taxon>
        <taxon>Halobacteriales</taxon>
        <taxon>Natrialbaceae</taxon>
        <taxon>Natrinema</taxon>
    </lineage>
</organism>
<protein>
    <submittedName>
        <fullName evidence="1">Uncharacterized protein</fullName>
    </submittedName>
</protein>
<evidence type="ECO:0000313" key="2">
    <source>
        <dbReference type="Proteomes" id="UP000509241"/>
    </source>
</evidence>
<dbReference type="EMBL" id="CP058601">
    <property type="protein sequence ID" value="QLG50322.1"/>
    <property type="molecule type" value="Genomic_DNA"/>
</dbReference>
<evidence type="ECO:0000313" key="1">
    <source>
        <dbReference type="EMBL" id="QLG50322.1"/>
    </source>
</evidence>
<dbReference type="AlphaFoldDB" id="A0A7D5KYA2"/>
<proteinExistence type="predicted"/>
<name>A0A7D5KYA2_9EURY</name>
<dbReference type="KEGG" id="haly:HYG82_16470"/>
<sequence length="170" mass="18220">MTDRTRGRDGTDATRIERRSVFAAIGSAAGTGGFAGCSRVLGDDSDGPDVTTDLSVGVPECRPVESTANVTFDGPTIVHVDGTMPLDTSCHSVEPTVFGRTDDHTVVLELRTDDGSTLDRMRNCGECSAEKAPMAEYEATVTFHGYSPRDLYVVHDSAFGKVEVTHAYRD</sequence>
<reference evidence="1 2" key="1">
    <citation type="submission" date="2020-07" db="EMBL/GenBank/DDBJ databases">
        <authorList>
            <person name="Cui H."/>
        </authorList>
    </citation>
    <scope>NUCLEOTIDE SEQUENCE [LARGE SCALE GENOMIC DNA]</scope>
    <source>
        <strain evidence="1 2">YPL8</strain>
    </source>
</reference>
<dbReference type="GeneID" id="56034919"/>
<dbReference type="Proteomes" id="UP000509241">
    <property type="component" value="Chromosome"/>
</dbReference>
<keyword evidence="2" id="KW-1185">Reference proteome</keyword>
<gene>
    <name evidence="1" type="ORF">HYG82_16470</name>
</gene>
<dbReference type="RefSeq" id="WP_179262712.1">
    <property type="nucleotide sequence ID" value="NZ_CP058601.1"/>
</dbReference>